<protein>
    <submittedName>
        <fullName evidence="1">Glutamate receptor ionotropic: kainate 2-like protein</fullName>
    </submittedName>
</protein>
<comment type="caution">
    <text evidence="1">The sequence shown here is derived from an EMBL/GenBank/DDBJ whole genome shotgun (WGS) entry which is preliminary data.</text>
</comment>
<reference evidence="1 2" key="1">
    <citation type="journal article" date="2018" name="Gigascience">
        <title>Genomes of trombidid mites reveal novel predicted allergens and laterally-transferred genes associated with secondary metabolism.</title>
        <authorList>
            <person name="Dong X."/>
            <person name="Chaisiri K."/>
            <person name="Xia D."/>
            <person name="Armstrong S.D."/>
            <person name="Fang Y."/>
            <person name="Donnelly M.J."/>
            <person name="Kadowaki T."/>
            <person name="McGarry J.W."/>
            <person name="Darby A.C."/>
            <person name="Makepeace B.L."/>
        </authorList>
    </citation>
    <scope>NUCLEOTIDE SEQUENCE [LARGE SCALE GENOMIC DNA]</scope>
    <source>
        <strain evidence="1">UoL-UT</strain>
    </source>
</reference>
<evidence type="ECO:0000313" key="2">
    <source>
        <dbReference type="Proteomes" id="UP000288716"/>
    </source>
</evidence>
<dbReference type="Gene3D" id="3.40.190.10">
    <property type="entry name" value="Periplasmic binding protein-like II"/>
    <property type="match status" value="2"/>
</dbReference>
<dbReference type="AlphaFoldDB" id="A0A443SFS9"/>
<keyword evidence="2" id="KW-1185">Reference proteome</keyword>
<keyword evidence="1" id="KW-0675">Receptor</keyword>
<evidence type="ECO:0000313" key="1">
    <source>
        <dbReference type="EMBL" id="RWS26374.1"/>
    </source>
</evidence>
<name>A0A443SFS9_9ACAR</name>
<dbReference type="Proteomes" id="UP000288716">
    <property type="component" value="Unassembled WGS sequence"/>
</dbReference>
<dbReference type="VEuPathDB" id="VectorBase:LDEU005667"/>
<proteinExistence type="predicted"/>
<dbReference type="EMBL" id="NCKV01002814">
    <property type="protein sequence ID" value="RWS26374.1"/>
    <property type="molecule type" value="Genomic_DNA"/>
</dbReference>
<dbReference type="SUPFAM" id="SSF53850">
    <property type="entry name" value="Periplasmic binding protein-like II"/>
    <property type="match status" value="1"/>
</dbReference>
<gene>
    <name evidence="1" type="ORF">B4U80_13764</name>
</gene>
<sequence>MSLNDSLADTPNENLSIWETPVSEDYSAAFININNTGFEASFESALKRVKHSETEMNKEAFALIADELLVDFAIATDCELRKVGKPFCRKAIALGLRKHSQLKDILDPIIIKLKNTRKIEQLYKKWWINDRVELQKSRYTTIYVQQLSYTISHPFWSLFVKLYNGNECDLFFLEKCYIEKSGEKKVKQCQLIFHNLN</sequence>
<accession>A0A443SFS9</accession>
<organism evidence="1 2">
    <name type="scientific">Leptotrombidium deliense</name>
    <dbReference type="NCBI Taxonomy" id="299467"/>
    <lineage>
        <taxon>Eukaryota</taxon>
        <taxon>Metazoa</taxon>
        <taxon>Ecdysozoa</taxon>
        <taxon>Arthropoda</taxon>
        <taxon>Chelicerata</taxon>
        <taxon>Arachnida</taxon>
        <taxon>Acari</taxon>
        <taxon>Acariformes</taxon>
        <taxon>Trombidiformes</taxon>
        <taxon>Prostigmata</taxon>
        <taxon>Anystina</taxon>
        <taxon>Parasitengona</taxon>
        <taxon>Trombiculoidea</taxon>
        <taxon>Trombiculidae</taxon>
        <taxon>Leptotrombidium</taxon>
    </lineage>
</organism>